<keyword evidence="3" id="KW-1185">Reference proteome</keyword>
<gene>
    <name evidence="2" type="ORF">Q9L58_007579</name>
</gene>
<comment type="caution">
    <text evidence="2">The sequence shown here is derived from an EMBL/GenBank/DDBJ whole genome shotgun (WGS) entry which is preliminary data.</text>
</comment>
<accession>A0ABR3GC63</accession>
<evidence type="ECO:0000313" key="3">
    <source>
        <dbReference type="Proteomes" id="UP001447188"/>
    </source>
</evidence>
<name>A0ABR3GC63_9PEZI</name>
<feature type="compositionally biased region" description="Low complexity" evidence="1">
    <location>
        <begin position="36"/>
        <end position="48"/>
    </location>
</feature>
<dbReference type="Proteomes" id="UP001447188">
    <property type="component" value="Unassembled WGS sequence"/>
</dbReference>
<feature type="region of interest" description="Disordered" evidence="1">
    <location>
        <begin position="1"/>
        <end position="50"/>
    </location>
</feature>
<reference evidence="2 3" key="1">
    <citation type="submission" date="2024-02" db="EMBL/GenBank/DDBJ databases">
        <title>Discinaceae phylogenomics.</title>
        <authorList>
            <person name="Dirks A.C."/>
            <person name="James T.Y."/>
        </authorList>
    </citation>
    <scope>NUCLEOTIDE SEQUENCE [LARGE SCALE GENOMIC DNA]</scope>
    <source>
        <strain evidence="2 3">ACD0624</strain>
    </source>
</reference>
<evidence type="ECO:0000256" key="1">
    <source>
        <dbReference type="SAM" id="MobiDB-lite"/>
    </source>
</evidence>
<sequence length="233" mass="25230">MPPATRQASARSLKHSSLLHRDPTSSRGLFPRNIRSPESTTTSATTPEIEGDIKLVTESADYDVTVITKFVKTVHRASPPSTNTPFVSTRGEDTMPLQNDVEEINMFVARLMRAMGEVIVPPAPAPPPVCFHEAAMSSPPSLRASNSPRLALETPPTIAPPIPHVSRKSTRIQKMTASAGIGRKTRLPLKTRDINTAPKSNLGLRPLRGAGGSIFIRRVEYKSSSAVPRDLLA</sequence>
<organism evidence="2 3">
    <name type="scientific">Discina gigas</name>
    <dbReference type="NCBI Taxonomy" id="1032678"/>
    <lineage>
        <taxon>Eukaryota</taxon>
        <taxon>Fungi</taxon>
        <taxon>Dikarya</taxon>
        <taxon>Ascomycota</taxon>
        <taxon>Pezizomycotina</taxon>
        <taxon>Pezizomycetes</taxon>
        <taxon>Pezizales</taxon>
        <taxon>Discinaceae</taxon>
        <taxon>Discina</taxon>
    </lineage>
</organism>
<evidence type="ECO:0000313" key="2">
    <source>
        <dbReference type="EMBL" id="KAL0633547.1"/>
    </source>
</evidence>
<proteinExistence type="predicted"/>
<dbReference type="EMBL" id="JBBBZM010000122">
    <property type="protein sequence ID" value="KAL0633547.1"/>
    <property type="molecule type" value="Genomic_DNA"/>
</dbReference>
<feature type="compositionally biased region" description="Polar residues" evidence="1">
    <location>
        <begin position="1"/>
        <end position="10"/>
    </location>
</feature>
<protein>
    <submittedName>
        <fullName evidence="2">Uncharacterized protein</fullName>
    </submittedName>
</protein>